<comment type="caution">
    <text evidence="3">The sequence shown here is derived from an EMBL/GenBank/DDBJ whole genome shotgun (WGS) entry which is preliminary data.</text>
</comment>
<feature type="transmembrane region" description="Helical" evidence="1">
    <location>
        <begin position="54"/>
        <end position="75"/>
    </location>
</feature>
<evidence type="ECO:0000259" key="2">
    <source>
        <dbReference type="Pfam" id="PF04982"/>
    </source>
</evidence>
<accession>A0A3M0DA13</accession>
<dbReference type="InterPro" id="IPR058581">
    <property type="entry name" value="TM_HPP"/>
</dbReference>
<keyword evidence="1" id="KW-0472">Membrane</keyword>
<evidence type="ECO:0000256" key="1">
    <source>
        <dbReference type="SAM" id="Phobius"/>
    </source>
</evidence>
<keyword evidence="1" id="KW-0812">Transmembrane</keyword>
<feature type="domain" description="HPP transmembrane region" evidence="2">
    <location>
        <begin position="13"/>
        <end position="152"/>
    </location>
</feature>
<dbReference type="Proteomes" id="UP000277326">
    <property type="component" value="Unassembled WGS sequence"/>
</dbReference>
<dbReference type="Pfam" id="PF04982">
    <property type="entry name" value="TM_HPP"/>
    <property type="match status" value="1"/>
</dbReference>
<organism evidence="3 4">
    <name type="scientific">Haloplanus aerogenes</name>
    <dbReference type="NCBI Taxonomy" id="660522"/>
    <lineage>
        <taxon>Archaea</taxon>
        <taxon>Methanobacteriati</taxon>
        <taxon>Methanobacteriota</taxon>
        <taxon>Stenosarchaea group</taxon>
        <taxon>Halobacteria</taxon>
        <taxon>Halobacteriales</taxon>
        <taxon>Haloferacaceae</taxon>
        <taxon>Haloplanus</taxon>
    </lineage>
</organism>
<sequence>MISRHRLGTSCYAGVLFTVLGAVAWLSGQPFVFPSLGPSAFLLAFERRGDRSRLFRVVASHAIGGVAGLLAYTALGAGATLTATPPGSAAGLHLVASGICSIVLTSWGMIATDTNHAPACATTLIVSLGLLSTPMQVATIVVSVVVLVVVHGAVVAGFERVVGDTHPRYAD</sequence>
<dbReference type="AlphaFoldDB" id="A0A3M0DA13"/>
<gene>
    <name evidence="3" type="ORF">ATH50_1687</name>
</gene>
<feature type="transmembrane region" description="Helical" evidence="1">
    <location>
        <begin position="87"/>
        <end position="107"/>
    </location>
</feature>
<dbReference type="EMBL" id="REFS01000003">
    <property type="protein sequence ID" value="RMB18237.1"/>
    <property type="molecule type" value="Genomic_DNA"/>
</dbReference>
<feature type="transmembrane region" description="Helical" evidence="1">
    <location>
        <begin position="12"/>
        <end position="33"/>
    </location>
</feature>
<reference evidence="3 4" key="1">
    <citation type="journal article" date="2015" name="Stand. Genomic Sci.">
        <title>Genomic Encyclopedia of Bacterial and Archaeal Type Strains, Phase III: the genomes of soil and plant-associated and newly described type strains.</title>
        <authorList>
            <person name="Whitman W.B."/>
            <person name="Woyke T."/>
            <person name="Klenk H.P."/>
            <person name="Zhou Y."/>
            <person name="Lilburn T.G."/>
            <person name="Beck B.J."/>
            <person name="De Vos P."/>
            <person name="Vandamme P."/>
            <person name="Eisen J.A."/>
            <person name="Garrity G."/>
            <person name="Hugenholtz P."/>
            <person name="Kyrpides N.C."/>
        </authorList>
    </citation>
    <scope>NUCLEOTIDE SEQUENCE [LARGE SCALE GENOMIC DNA]</scope>
    <source>
        <strain evidence="3 4">CGMCC 1.10124</strain>
    </source>
</reference>
<keyword evidence="1" id="KW-1133">Transmembrane helix</keyword>
<evidence type="ECO:0000313" key="3">
    <source>
        <dbReference type="EMBL" id="RMB18237.1"/>
    </source>
</evidence>
<evidence type="ECO:0000313" key="4">
    <source>
        <dbReference type="Proteomes" id="UP000277326"/>
    </source>
</evidence>
<proteinExistence type="predicted"/>
<feature type="transmembrane region" description="Helical" evidence="1">
    <location>
        <begin position="137"/>
        <end position="158"/>
    </location>
</feature>
<protein>
    <submittedName>
        <fullName evidence="3">HPP family protein</fullName>
    </submittedName>
</protein>
<name>A0A3M0DA13_9EURY</name>